<keyword evidence="3" id="KW-1133">Transmembrane helix</keyword>
<dbReference type="Proteomes" id="UP001497392">
    <property type="component" value="Unassembled WGS sequence"/>
</dbReference>
<keyword evidence="5" id="KW-1185">Reference proteome</keyword>
<dbReference type="HAMAP" id="MF_00057">
    <property type="entry name" value="KdsB"/>
    <property type="match status" value="1"/>
</dbReference>
<evidence type="ECO:0000256" key="3">
    <source>
        <dbReference type="SAM" id="Phobius"/>
    </source>
</evidence>
<sequence>MKEAISAAGAAAAAALIALWGWRKKKGSRKRKRDRVIGVIPARFQSVRFPGKPLVKILGVPMVVRTWQQACLCKTLSKVIVATDDDRIAEACRQEGAEVVMTSVSCANGTERCHEAVTKMPGEYDIVINIQGDEPLIDPHVIDDTVKALQESPDSVYSTACTPLAHEDVDTRVRVKCILDKFGYAMYFSRGVLPQNKDGQVRAYPSPFQDRPYLLHLGLACFDRAFLAQYCKMPPTPLMLMEDLEQLKVLENGYKIKVIVVEHEAHGVDEPEDVTKIEEKMRKLGLPSRAAALV</sequence>
<organism evidence="4 5">
    <name type="scientific">Coccomyxa viridis</name>
    <dbReference type="NCBI Taxonomy" id="1274662"/>
    <lineage>
        <taxon>Eukaryota</taxon>
        <taxon>Viridiplantae</taxon>
        <taxon>Chlorophyta</taxon>
        <taxon>core chlorophytes</taxon>
        <taxon>Trebouxiophyceae</taxon>
        <taxon>Trebouxiophyceae incertae sedis</taxon>
        <taxon>Coccomyxaceae</taxon>
        <taxon>Coccomyxa</taxon>
    </lineage>
</organism>
<keyword evidence="1" id="KW-0808">Transferase</keyword>
<protein>
    <submittedName>
        <fullName evidence="4">G2862 protein</fullName>
    </submittedName>
</protein>
<dbReference type="SUPFAM" id="SSF53448">
    <property type="entry name" value="Nucleotide-diphospho-sugar transferases"/>
    <property type="match status" value="1"/>
</dbReference>
<dbReference type="PANTHER" id="PTHR42866:SF2">
    <property type="entry name" value="3-DEOXY-MANNO-OCTULOSONATE CYTIDYLYLTRANSFERASE, MITOCHONDRIAL"/>
    <property type="match status" value="1"/>
</dbReference>
<comment type="caution">
    <text evidence="4">The sequence shown here is derived from an EMBL/GenBank/DDBJ whole genome shotgun (WGS) entry which is preliminary data.</text>
</comment>
<keyword evidence="3" id="KW-0812">Transmembrane</keyword>
<dbReference type="NCBIfam" id="TIGR00466">
    <property type="entry name" value="kdsB"/>
    <property type="match status" value="1"/>
</dbReference>
<proteinExistence type="inferred from homology"/>
<dbReference type="InterPro" id="IPR004528">
    <property type="entry name" value="KdsB"/>
</dbReference>
<dbReference type="EMBL" id="CAXHTA020000004">
    <property type="protein sequence ID" value="CAL5220791.1"/>
    <property type="molecule type" value="Genomic_DNA"/>
</dbReference>
<feature type="transmembrane region" description="Helical" evidence="3">
    <location>
        <begin position="6"/>
        <end position="23"/>
    </location>
</feature>
<dbReference type="NCBIfam" id="NF003952">
    <property type="entry name" value="PRK05450.1-5"/>
    <property type="match status" value="1"/>
</dbReference>
<dbReference type="Pfam" id="PF02348">
    <property type="entry name" value="CTP_transf_3"/>
    <property type="match status" value="1"/>
</dbReference>
<keyword evidence="2" id="KW-0548">Nucleotidyltransferase</keyword>
<accession>A0ABP1FPE5</accession>
<dbReference type="PANTHER" id="PTHR42866">
    <property type="entry name" value="3-DEOXY-MANNO-OCTULOSONATE CYTIDYLYLTRANSFERASE"/>
    <property type="match status" value="1"/>
</dbReference>
<evidence type="ECO:0000313" key="5">
    <source>
        <dbReference type="Proteomes" id="UP001497392"/>
    </source>
</evidence>
<evidence type="ECO:0000256" key="2">
    <source>
        <dbReference type="ARBA" id="ARBA00022695"/>
    </source>
</evidence>
<evidence type="ECO:0000256" key="1">
    <source>
        <dbReference type="ARBA" id="ARBA00022679"/>
    </source>
</evidence>
<name>A0ABP1FPE5_9CHLO</name>
<dbReference type="NCBIfam" id="NF003950">
    <property type="entry name" value="PRK05450.1-3"/>
    <property type="match status" value="1"/>
</dbReference>
<dbReference type="InterPro" id="IPR029044">
    <property type="entry name" value="Nucleotide-diphossugar_trans"/>
</dbReference>
<dbReference type="Gene3D" id="3.90.550.10">
    <property type="entry name" value="Spore Coat Polysaccharide Biosynthesis Protein SpsA, Chain A"/>
    <property type="match status" value="1"/>
</dbReference>
<dbReference type="CDD" id="cd02517">
    <property type="entry name" value="CMP-KDO-Synthetase"/>
    <property type="match status" value="1"/>
</dbReference>
<dbReference type="InterPro" id="IPR003329">
    <property type="entry name" value="Cytidylyl_trans"/>
</dbReference>
<gene>
    <name evidence="4" type="primary">g2862</name>
    <name evidence="4" type="ORF">VP750_LOCUS2450</name>
</gene>
<reference evidence="4 5" key="1">
    <citation type="submission" date="2024-06" db="EMBL/GenBank/DDBJ databases">
        <authorList>
            <person name="Kraege A."/>
            <person name="Thomma B."/>
        </authorList>
    </citation>
    <scope>NUCLEOTIDE SEQUENCE [LARGE SCALE GENOMIC DNA]</scope>
</reference>
<evidence type="ECO:0000313" key="4">
    <source>
        <dbReference type="EMBL" id="CAL5220791.1"/>
    </source>
</evidence>
<keyword evidence="3" id="KW-0472">Membrane</keyword>